<dbReference type="STRING" id="762967.HMPREF9440_00198"/>
<dbReference type="EMBL" id="AFBQ01000025">
    <property type="protein sequence ID" value="EHY32404.1"/>
    <property type="molecule type" value="Genomic_DNA"/>
</dbReference>
<organism evidence="3 4">
    <name type="scientific">Sutterella parvirubra YIT 11816</name>
    <dbReference type="NCBI Taxonomy" id="762967"/>
    <lineage>
        <taxon>Bacteria</taxon>
        <taxon>Pseudomonadati</taxon>
        <taxon>Pseudomonadota</taxon>
        <taxon>Betaproteobacteria</taxon>
        <taxon>Burkholderiales</taxon>
        <taxon>Sutterellaceae</taxon>
        <taxon>Sutterella</taxon>
    </lineage>
</organism>
<dbReference type="Pfam" id="PF13280">
    <property type="entry name" value="WYL"/>
    <property type="match status" value="1"/>
</dbReference>
<dbReference type="SUPFAM" id="SSF46785">
    <property type="entry name" value="Winged helix' DNA-binding domain"/>
    <property type="match status" value="1"/>
</dbReference>
<reference evidence="3 4" key="1">
    <citation type="submission" date="2011-11" db="EMBL/GenBank/DDBJ databases">
        <authorList>
            <person name="Weinstock G."/>
            <person name="Sodergren E."/>
            <person name="Clifton S."/>
            <person name="Fulton L."/>
            <person name="Fulton B."/>
            <person name="Courtney L."/>
            <person name="Fronick C."/>
            <person name="Harrison M."/>
            <person name="Strong C."/>
            <person name="Farmer C."/>
            <person name="Delahaunty K."/>
            <person name="Markovic C."/>
            <person name="Hall O."/>
            <person name="Minx P."/>
            <person name="Tomlinson C."/>
            <person name="Mitreva M."/>
            <person name="Hou S."/>
            <person name="Chen J."/>
            <person name="Wollam A."/>
            <person name="Pepin K.H."/>
            <person name="Johnson M."/>
            <person name="Bhonagiri V."/>
            <person name="Zhang X."/>
            <person name="Suruliraj S."/>
            <person name="Warren W."/>
            <person name="Chinwalla A."/>
            <person name="Mardis E.R."/>
            <person name="Wilson R.K."/>
        </authorList>
    </citation>
    <scope>NUCLEOTIDE SEQUENCE [LARGE SCALE GENOMIC DNA]</scope>
    <source>
        <strain evidence="3 4">YIT 11816</strain>
    </source>
</reference>
<gene>
    <name evidence="3" type="ORF">HMPREF9440_00198</name>
</gene>
<name>H3KBV1_9BURK</name>
<dbReference type="RefSeq" id="WP_008540577.1">
    <property type="nucleotide sequence ID" value="NZ_JH604858.1"/>
</dbReference>
<evidence type="ECO:0000259" key="1">
    <source>
        <dbReference type="Pfam" id="PF13280"/>
    </source>
</evidence>
<dbReference type="PATRIC" id="fig|762967.3.peg.168"/>
<dbReference type="HOGENOM" id="CLU_041141_4_1_4"/>
<dbReference type="InterPro" id="IPR026881">
    <property type="entry name" value="WYL_dom"/>
</dbReference>
<feature type="domain" description="WYL" evidence="1">
    <location>
        <begin position="160"/>
        <end position="229"/>
    </location>
</feature>
<protein>
    <submittedName>
        <fullName evidence="3">Uncharacterized protein</fullName>
    </submittedName>
</protein>
<dbReference type="PROSITE" id="PS52050">
    <property type="entry name" value="WYL"/>
    <property type="match status" value="1"/>
</dbReference>
<dbReference type="Pfam" id="PF25583">
    <property type="entry name" value="WCX"/>
    <property type="match status" value="1"/>
</dbReference>
<dbReference type="AlphaFoldDB" id="H3KBV1"/>
<evidence type="ECO:0000313" key="4">
    <source>
        <dbReference type="Proteomes" id="UP000004956"/>
    </source>
</evidence>
<dbReference type="InterPro" id="IPR057727">
    <property type="entry name" value="WCX_dom"/>
</dbReference>
<dbReference type="Proteomes" id="UP000004956">
    <property type="component" value="Unassembled WGS sequence"/>
</dbReference>
<evidence type="ECO:0000313" key="3">
    <source>
        <dbReference type="EMBL" id="EHY32404.1"/>
    </source>
</evidence>
<dbReference type="PANTHER" id="PTHR34580:SF1">
    <property type="entry name" value="PROTEIN PAFC"/>
    <property type="match status" value="1"/>
</dbReference>
<proteinExistence type="predicted"/>
<accession>H3KBV1</accession>
<sequence length="346" mass="40464">MKSHMRHVLIDRILADKKEVTFEELMEATKASEPTVKRDLRHMREELGAPIVYNRQRNVYYYDMPDPSQPRQGRPRKELSNRPARMHDIWYGSDELFVLKTTLEQLAELRARTGSAIQEELAPVSARIRALFTMTGDMKTSEFLRRVRILDREKLHRESEFFETIGVALCQRRRLQIWYYVPSRKEVTFRTISPQRLSHYDNRWYVDAWCEKAQELRTFAVENIRRVELLHSEGMNIPVEEIEAKLDGGYGIFHGGELRQAVLLFEPDIANYALRRRWHPHQSVAPEMDGRIRLTVPFHDESELAGDILRWGSRVEVRAPAELRQAVAKEAERIMARNAAPGDGSD</sequence>
<evidence type="ECO:0000259" key="2">
    <source>
        <dbReference type="Pfam" id="PF25583"/>
    </source>
</evidence>
<keyword evidence="4" id="KW-1185">Reference proteome</keyword>
<dbReference type="PANTHER" id="PTHR34580">
    <property type="match status" value="1"/>
</dbReference>
<comment type="caution">
    <text evidence="3">The sequence shown here is derived from an EMBL/GenBank/DDBJ whole genome shotgun (WGS) entry which is preliminary data.</text>
</comment>
<feature type="domain" description="WCX" evidence="2">
    <location>
        <begin position="259"/>
        <end position="334"/>
    </location>
</feature>
<dbReference type="OrthoDB" id="6400324at2"/>
<dbReference type="InterPro" id="IPR036390">
    <property type="entry name" value="WH_DNA-bd_sf"/>
</dbReference>
<dbReference type="InterPro" id="IPR051534">
    <property type="entry name" value="CBASS_pafABC_assoc_protein"/>
</dbReference>